<comment type="catalytic activity">
    <reaction evidence="1 9">
        <text>4-hydroxy-4-methyl-2-oxoglutarate = 2 pyruvate</text>
        <dbReference type="Rhea" id="RHEA:22748"/>
        <dbReference type="ChEBI" id="CHEBI:15361"/>
        <dbReference type="ChEBI" id="CHEBI:58276"/>
        <dbReference type="EC" id="4.1.3.17"/>
    </reaction>
</comment>
<dbReference type="GO" id="GO:0047443">
    <property type="term" value="F:4-hydroxy-4-methyl-2-oxoglutarate aldolase activity"/>
    <property type="evidence" value="ECO:0007669"/>
    <property type="project" value="UniProtKB-EC"/>
</dbReference>
<evidence type="ECO:0000256" key="6">
    <source>
        <dbReference type="ARBA" id="ARBA00023239"/>
    </source>
</evidence>
<dbReference type="NCBIfam" id="NF006875">
    <property type="entry name" value="PRK09372.1"/>
    <property type="match status" value="1"/>
</dbReference>
<comment type="cofactor">
    <cofactor evidence="2 9">
        <name>a divalent metal cation</name>
        <dbReference type="ChEBI" id="CHEBI:60240"/>
    </cofactor>
</comment>
<proteinExistence type="inferred from homology"/>
<evidence type="ECO:0000256" key="3">
    <source>
        <dbReference type="ARBA" id="ARBA00008621"/>
    </source>
</evidence>
<sequence>MSFATTDLCDSHEVQLVQGTLRVLEPVFHLFSRPECFSGEAVTLKVFEDNALVRTTLEEQGQGRVLVVDGGGSLRCALVGGNLAQLAEQNGWAGVVVNGCVRDTLELNDADVGVAALTTCPRRAQKLGTGERNVPVQLPGALVRPGEWIYADLDGILVASTALS</sequence>
<comment type="subunit">
    <text evidence="4 9">Homotrimer.</text>
</comment>
<evidence type="ECO:0000313" key="11">
    <source>
        <dbReference type="Proteomes" id="UP000598032"/>
    </source>
</evidence>
<comment type="similarity">
    <text evidence="3 9">Belongs to the class II aldolase/RraA-like family.</text>
</comment>
<dbReference type="CDD" id="cd16841">
    <property type="entry name" value="RraA_family"/>
    <property type="match status" value="1"/>
</dbReference>
<dbReference type="InterPro" id="IPR005493">
    <property type="entry name" value="RraA/RraA-like"/>
</dbReference>
<dbReference type="EMBL" id="CAJHCP010000006">
    <property type="protein sequence ID" value="CAD6535973.1"/>
    <property type="molecule type" value="Genomic_DNA"/>
</dbReference>
<keyword evidence="5 9" id="KW-0479">Metal-binding</keyword>
<dbReference type="SUPFAM" id="SSF89562">
    <property type="entry name" value="RraA-like"/>
    <property type="match status" value="1"/>
</dbReference>
<keyword evidence="11" id="KW-1185">Reference proteome</keyword>
<keyword evidence="6 9" id="KW-0456">Lyase</keyword>
<evidence type="ECO:0000313" key="10">
    <source>
        <dbReference type="EMBL" id="CAD6535973.1"/>
    </source>
</evidence>
<protein>
    <recommendedName>
        <fullName evidence="9">4-hydroxy-4-methyl-2-oxoglutarate aldolase</fullName>
        <shortName evidence="9">HMG aldolase</shortName>
        <ecNumber evidence="9">4.1.1.112</ecNumber>
        <ecNumber evidence="9">4.1.3.17</ecNumber>
    </recommendedName>
    <alternativeName>
        <fullName evidence="9">Oxaloacetate decarboxylase</fullName>
    </alternativeName>
</protein>
<evidence type="ECO:0000256" key="2">
    <source>
        <dbReference type="ARBA" id="ARBA00001968"/>
    </source>
</evidence>
<evidence type="ECO:0000256" key="4">
    <source>
        <dbReference type="ARBA" id="ARBA00011233"/>
    </source>
</evidence>
<reference evidence="10 11" key="1">
    <citation type="submission" date="2020-10" db="EMBL/GenBank/DDBJ databases">
        <authorList>
            <person name="Peeters C."/>
        </authorList>
    </citation>
    <scope>NUCLEOTIDE SEQUENCE [LARGE SCALE GENOMIC DNA]</scope>
    <source>
        <strain evidence="10 11">LMG 28140</strain>
    </source>
</reference>
<evidence type="ECO:0000256" key="5">
    <source>
        <dbReference type="ARBA" id="ARBA00022723"/>
    </source>
</evidence>
<evidence type="ECO:0000256" key="8">
    <source>
        <dbReference type="ARBA" id="ARBA00047973"/>
    </source>
</evidence>
<dbReference type="NCBIfam" id="TIGR01935">
    <property type="entry name" value="NOT-MenG"/>
    <property type="match status" value="1"/>
</dbReference>
<organism evidence="10 11">
    <name type="scientific">Paraburkholderia metrosideri</name>
    <dbReference type="NCBI Taxonomy" id="580937"/>
    <lineage>
        <taxon>Bacteria</taxon>
        <taxon>Pseudomonadati</taxon>
        <taxon>Pseudomonadota</taxon>
        <taxon>Betaproteobacteria</taxon>
        <taxon>Burkholderiales</taxon>
        <taxon>Burkholderiaceae</taxon>
        <taxon>Paraburkholderia</taxon>
    </lineage>
</organism>
<accession>A0ABN7HU65</accession>
<comment type="function">
    <text evidence="7 9">Catalyzes the aldol cleavage of 4-hydroxy-4-methyl-2-oxoglutarate (HMG) into 2 molecules of pyruvate. Also contains a secondary oxaloacetate (OAA) decarboxylase activity due to the common pyruvate enolate transition state formed following C-C bond cleavage in the retro-aldol and decarboxylation reactions.</text>
</comment>
<dbReference type="Pfam" id="PF03737">
    <property type="entry name" value="RraA-like"/>
    <property type="match status" value="1"/>
</dbReference>
<dbReference type="InterPro" id="IPR010203">
    <property type="entry name" value="RraA"/>
</dbReference>
<dbReference type="EC" id="4.1.1.112" evidence="9"/>
<evidence type="ECO:0000256" key="7">
    <source>
        <dbReference type="ARBA" id="ARBA00025046"/>
    </source>
</evidence>
<dbReference type="RefSeq" id="WP_201643076.1">
    <property type="nucleotide sequence ID" value="NZ_CAJHCP010000006.1"/>
</dbReference>
<evidence type="ECO:0000256" key="1">
    <source>
        <dbReference type="ARBA" id="ARBA00001342"/>
    </source>
</evidence>
<dbReference type="EC" id="4.1.3.17" evidence="9"/>
<gene>
    <name evidence="10" type="ORF">LMG28140_02989</name>
</gene>
<comment type="catalytic activity">
    <reaction evidence="8 9">
        <text>oxaloacetate + H(+) = pyruvate + CO2</text>
        <dbReference type="Rhea" id="RHEA:15641"/>
        <dbReference type="ChEBI" id="CHEBI:15361"/>
        <dbReference type="ChEBI" id="CHEBI:15378"/>
        <dbReference type="ChEBI" id="CHEBI:16452"/>
        <dbReference type="ChEBI" id="CHEBI:16526"/>
        <dbReference type="EC" id="4.1.1.112"/>
    </reaction>
</comment>
<dbReference type="Proteomes" id="UP000598032">
    <property type="component" value="Unassembled WGS sequence"/>
</dbReference>
<dbReference type="Gene3D" id="3.50.30.40">
    <property type="entry name" value="Ribonuclease E inhibitor RraA/RraA-like"/>
    <property type="match status" value="1"/>
</dbReference>
<name>A0ABN7HU65_9BURK</name>
<dbReference type="PANTHER" id="PTHR33254:SF4">
    <property type="entry name" value="4-HYDROXY-4-METHYL-2-OXOGLUTARATE ALDOLASE 3-RELATED"/>
    <property type="match status" value="1"/>
</dbReference>
<dbReference type="PANTHER" id="PTHR33254">
    <property type="entry name" value="4-HYDROXY-4-METHYL-2-OXOGLUTARATE ALDOLASE 3-RELATED"/>
    <property type="match status" value="1"/>
</dbReference>
<dbReference type="InterPro" id="IPR036704">
    <property type="entry name" value="RraA/RraA-like_sf"/>
</dbReference>
<evidence type="ECO:0000256" key="9">
    <source>
        <dbReference type="RuleBase" id="RU004338"/>
    </source>
</evidence>
<comment type="caution">
    <text evidence="10">The sequence shown here is derived from an EMBL/GenBank/DDBJ whole genome shotgun (WGS) entry which is preliminary data.</text>
</comment>